<proteinExistence type="predicted"/>
<name>A0AAE1L6L2_9NEOP</name>
<dbReference type="Proteomes" id="UP001219518">
    <property type="component" value="Unassembled WGS sequence"/>
</dbReference>
<protein>
    <submittedName>
        <fullName evidence="3">Cytochrome b6-f complex iron-sulfur subunit</fullName>
    </submittedName>
</protein>
<dbReference type="PANTHER" id="PTHR46954:SF1">
    <property type="entry name" value="C2H2-TYPE DOMAIN-CONTAINING PROTEIN"/>
    <property type="match status" value="1"/>
</dbReference>
<feature type="region of interest" description="Disordered" evidence="1">
    <location>
        <begin position="415"/>
        <end position="436"/>
    </location>
</feature>
<accession>A0AAE1L6L2</accession>
<evidence type="ECO:0000313" key="3">
    <source>
        <dbReference type="EMBL" id="KAK3907774.1"/>
    </source>
</evidence>
<keyword evidence="4" id="KW-1185">Reference proteome</keyword>
<sequence>MHLFFKPQLRTQISLAEQKLKVAVRECARKRRERESKRNALQEVVASNPQLRKRLKVRERTGRPRLEDDQPLLLQTIIKIAQAHGGADARRRSEAMQLCRTLDDLVAELRAGGFTISRSAAYLRLLPRRANAGDGPRHVTTVPVKLVKAQTSEHRRHMDTEFALATVRQVECVVSMLGQGQAFFLSQDDKARVPLGITAANKQAPLLMHMEYKVTLADHDFAVAPAHKLIPSVYAACSIKAGVLGDERAVSYSGPTYIAIRSGKHSSSTAASHAVDFNTIYTLAEFREFVRDKDGAPKPVVAISVDGGPDEAPRHRAVLVEAVRHFRKLELDALFVVANAPGRSAYNRVERRMAPLSKELSGLVLPHDFFGSHLDASKRTTDDRLEQANFGAAAMILADVWSDLVIDGHPVVAEYVPEPTPGSDDGEHHDDDGGEEDAVSAAWLADHVRQSQYLLQIVKCPNRLCCDQLRSNLASVLPQRFLPPPVKVAHNSDGLLTVSDPASAEGNFPNLLAMTALNIPNKPSVYDFFCPSVQNDLEARTCDFCGLYFPSITAKKEHIKELHGRAFVDAEEIDDTLVHNFVNPPDPSPDVPLIANVNEWLATPFVEDQ</sequence>
<dbReference type="AlphaFoldDB" id="A0AAE1L6L2"/>
<dbReference type="PROSITE" id="PS00028">
    <property type="entry name" value="ZINC_FINGER_C2H2_1"/>
    <property type="match status" value="1"/>
</dbReference>
<dbReference type="InterPro" id="IPR013087">
    <property type="entry name" value="Znf_C2H2_type"/>
</dbReference>
<feature type="domain" description="C2H2-type" evidence="2">
    <location>
        <begin position="542"/>
        <end position="563"/>
    </location>
</feature>
<organism evidence="3 4">
    <name type="scientific">Frankliniella fusca</name>
    <dbReference type="NCBI Taxonomy" id="407009"/>
    <lineage>
        <taxon>Eukaryota</taxon>
        <taxon>Metazoa</taxon>
        <taxon>Ecdysozoa</taxon>
        <taxon>Arthropoda</taxon>
        <taxon>Hexapoda</taxon>
        <taxon>Insecta</taxon>
        <taxon>Pterygota</taxon>
        <taxon>Neoptera</taxon>
        <taxon>Paraneoptera</taxon>
        <taxon>Thysanoptera</taxon>
        <taxon>Terebrantia</taxon>
        <taxon>Thripoidea</taxon>
        <taxon>Thripidae</taxon>
        <taxon>Frankliniella</taxon>
    </lineage>
</organism>
<evidence type="ECO:0000313" key="4">
    <source>
        <dbReference type="Proteomes" id="UP001219518"/>
    </source>
</evidence>
<dbReference type="PANTHER" id="PTHR46954">
    <property type="entry name" value="C2H2-TYPE DOMAIN-CONTAINING PROTEIN"/>
    <property type="match status" value="1"/>
</dbReference>
<gene>
    <name evidence="3" type="ORF">KUF71_018410</name>
</gene>
<comment type="caution">
    <text evidence="3">The sequence shown here is derived from an EMBL/GenBank/DDBJ whole genome shotgun (WGS) entry which is preliminary data.</text>
</comment>
<reference evidence="3" key="1">
    <citation type="submission" date="2021-07" db="EMBL/GenBank/DDBJ databases">
        <authorList>
            <person name="Catto M.A."/>
            <person name="Jacobson A."/>
            <person name="Kennedy G."/>
            <person name="Labadie P."/>
            <person name="Hunt B.G."/>
            <person name="Srinivasan R."/>
        </authorList>
    </citation>
    <scope>NUCLEOTIDE SEQUENCE</scope>
    <source>
        <strain evidence="3">PL_HMW_Pooled</strain>
        <tissue evidence="3">Head</tissue>
    </source>
</reference>
<reference evidence="3" key="2">
    <citation type="journal article" date="2023" name="BMC Genomics">
        <title>Pest status, molecular evolution, and epigenetic factors derived from the genome assembly of Frankliniella fusca, a thysanopteran phytovirus vector.</title>
        <authorList>
            <person name="Catto M.A."/>
            <person name="Labadie P.E."/>
            <person name="Jacobson A.L."/>
            <person name="Kennedy G.G."/>
            <person name="Srinivasan R."/>
            <person name="Hunt B.G."/>
        </authorList>
    </citation>
    <scope>NUCLEOTIDE SEQUENCE</scope>
    <source>
        <strain evidence="3">PL_HMW_Pooled</strain>
    </source>
</reference>
<evidence type="ECO:0000256" key="1">
    <source>
        <dbReference type="SAM" id="MobiDB-lite"/>
    </source>
</evidence>
<dbReference type="EMBL" id="JAHWGI010000019">
    <property type="protein sequence ID" value="KAK3907774.1"/>
    <property type="molecule type" value="Genomic_DNA"/>
</dbReference>
<evidence type="ECO:0000259" key="2">
    <source>
        <dbReference type="PROSITE" id="PS00028"/>
    </source>
</evidence>